<name>A0AAI9TUN8_9PEZI</name>
<dbReference type="Proteomes" id="UP001239795">
    <property type="component" value="Unassembled WGS sequence"/>
</dbReference>
<reference evidence="1 2" key="1">
    <citation type="submission" date="2016-10" db="EMBL/GenBank/DDBJ databases">
        <title>The genome sequence of Colletotrichum fioriniae PJ7.</title>
        <authorList>
            <person name="Baroncelli R."/>
        </authorList>
    </citation>
    <scope>NUCLEOTIDE SEQUENCE [LARGE SCALE GENOMIC DNA]</scope>
    <source>
        <strain evidence="1">Col 31</strain>
    </source>
</reference>
<organism evidence="1 2">
    <name type="scientific">Colletotrichum melonis</name>
    <dbReference type="NCBI Taxonomy" id="1209925"/>
    <lineage>
        <taxon>Eukaryota</taxon>
        <taxon>Fungi</taxon>
        <taxon>Dikarya</taxon>
        <taxon>Ascomycota</taxon>
        <taxon>Pezizomycotina</taxon>
        <taxon>Sordariomycetes</taxon>
        <taxon>Hypocreomycetidae</taxon>
        <taxon>Glomerellales</taxon>
        <taxon>Glomerellaceae</taxon>
        <taxon>Colletotrichum</taxon>
        <taxon>Colletotrichum acutatum species complex</taxon>
    </lineage>
</organism>
<accession>A0AAI9TUN8</accession>
<evidence type="ECO:0000313" key="2">
    <source>
        <dbReference type="Proteomes" id="UP001239795"/>
    </source>
</evidence>
<sequence>MSGVTEPRSHPSTYPLLFSSSFSRSHVLCPEARALIGVSNLRSACFGYSTHKTGHLGRRRHDVKILR</sequence>
<comment type="caution">
    <text evidence="1">The sequence shown here is derived from an EMBL/GenBank/DDBJ whole genome shotgun (WGS) entry which is preliminary data.</text>
</comment>
<gene>
    <name evidence="1" type="ORF">CMEL01_10272</name>
</gene>
<dbReference type="EMBL" id="MLGG01000090">
    <property type="protein sequence ID" value="KAK1446029.1"/>
    <property type="molecule type" value="Genomic_DNA"/>
</dbReference>
<proteinExistence type="predicted"/>
<protein>
    <submittedName>
        <fullName evidence="1">Uncharacterized protein</fullName>
    </submittedName>
</protein>
<dbReference type="AlphaFoldDB" id="A0AAI9TUN8"/>
<keyword evidence="2" id="KW-1185">Reference proteome</keyword>
<evidence type="ECO:0000313" key="1">
    <source>
        <dbReference type="EMBL" id="KAK1446029.1"/>
    </source>
</evidence>